<keyword evidence="4" id="KW-1185">Reference proteome</keyword>
<comment type="similarity">
    <text evidence="1">Belongs to the GILT family.</text>
</comment>
<dbReference type="EMBL" id="JBFDAA010000008">
    <property type="protein sequence ID" value="KAL1130334.1"/>
    <property type="molecule type" value="Genomic_DNA"/>
</dbReference>
<keyword evidence="2" id="KW-0325">Glycoprotein</keyword>
<name>A0ABD0Z4K9_9HEMI</name>
<dbReference type="PANTHER" id="PTHR13234:SF71">
    <property type="entry name" value="GAMMA-INTERFERON-INDUCIBLE LYSOSOMAL THIOL REDUCTASE-LIKE PROTEIN"/>
    <property type="match status" value="1"/>
</dbReference>
<organism evidence="3 4">
    <name type="scientific">Ranatra chinensis</name>
    <dbReference type="NCBI Taxonomy" id="642074"/>
    <lineage>
        <taxon>Eukaryota</taxon>
        <taxon>Metazoa</taxon>
        <taxon>Ecdysozoa</taxon>
        <taxon>Arthropoda</taxon>
        <taxon>Hexapoda</taxon>
        <taxon>Insecta</taxon>
        <taxon>Pterygota</taxon>
        <taxon>Neoptera</taxon>
        <taxon>Paraneoptera</taxon>
        <taxon>Hemiptera</taxon>
        <taxon>Heteroptera</taxon>
        <taxon>Panheteroptera</taxon>
        <taxon>Nepomorpha</taxon>
        <taxon>Nepidae</taxon>
        <taxon>Ranatrinae</taxon>
        <taxon>Ranatra</taxon>
    </lineage>
</organism>
<protein>
    <recommendedName>
        <fullName evidence="5">Gamma-interferon-inducible lysosomal thiol reductase</fullName>
    </recommendedName>
</protein>
<evidence type="ECO:0000256" key="2">
    <source>
        <dbReference type="ARBA" id="ARBA00023180"/>
    </source>
</evidence>
<evidence type="ECO:0000256" key="1">
    <source>
        <dbReference type="ARBA" id="ARBA00005679"/>
    </source>
</evidence>
<evidence type="ECO:0000313" key="4">
    <source>
        <dbReference type="Proteomes" id="UP001558652"/>
    </source>
</evidence>
<dbReference type="AlphaFoldDB" id="A0ABD0Z4K9"/>
<reference evidence="3 4" key="1">
    <citation type="submission" date="2024-07" db="EMBL/GenBank/DDBJ databases">
        <title>Chromosome-level genome assembly of the water stick insect Ranatra chinensis (Heteroptera: Nepidae).</title>
        <authorList>
            <person name="Liu X."/>
        </authorList>
    </citation>
    <scope>NUCLEOTIDE SEQUENCE [LARGE SCALE GENOMIC DNA]</scope>
    <source>
        <strain evidence="3">Cailab_2021Rc</strain>
        <tissue evidence="3">Muscle</tissue>
    </source>
</reference>
<dbReference type="PANTHER" id="PTHR13234">
    <property type="entry name" value="GAMMA-INTERFERON INDUCIBLE LYSOSOMAL THIOL REDUCTASE GILT"/>
    <property type="match status" value="1"/>
</dbReference>
<dbReference type="Proteomes" id="UP001558652">
    <property type="component" value="Unassembled WGS sequence"/>
</dbReference>
<gene>
    <name evidence="3" type="ORF">AAG570_013272</name>
</gene>
<accession>A0ABD0Z4K9</accession>
<sequence>MINTVGKTQLVLTVFYECLCPDSKSFFIKHLLPSIVKVPQFISAVLVPYGKAKTIMRQGEYRFTCQHGEVECFGNKIHACVIAKVQDVLIQVQIITCMIADNIDPKEIGRKCCESHDVDWLPIQACALGIEGDALLKQHGDKTNSLVPRVTFIPTVLINGNRGNQAAILKNLWKELCREVCMWHPPSTKYIDVVGIAL</sequence>
<evidence type="ECO:0000313" key="3">
    <source>
        <dbReference type="EMBL" id="KAL1130334.1"/>
    </source>
</evidence>
<comment type="caution">
    <text evidence="3">The sequence shown here is derived from an EMBL/GenBank/DDBJ whole genome shotgun (WGS) entry which is preliminary data.</text>
</comment>
<dbReference type="Pfam" id="PF03227">
    <property type="entry name" value="GILT"/>
    <property type="match status" value="1"/>
</dbReference>
<evidence type="ECO:0008006" key="5">
    <source>
        <dbReference type="Google" id="ProtNLM"/>
    </source>
</evidence>
<dbReference type="InterPro" id="IPR004911">
    <property type="entry name" value="Interferon-induced_GILT"/>
</dbReference>
<proteinExistence type="inferred from homology"/>